<feature type="compositionally biased region" description="Basic and acidic residues" evidence="3">
    <location>
        <begin position="288"/>
        <end position="315"/>
    </location>
</feature>
<feature type="region of interest" description="Disordered" evidence="3">
    <location>
        <begin position="278"/>
        <end position="315"/>
    </location>
</feature>
<dbReference type="PANTHER" id="PTHR33463">
    <property type="entry name" value="NB-ARC DOMAIN-CONTAINING PROTEIN-RELATED"/>
    <property type="match status" value="1"/>
</dbReference>
<dbReference type="InterPro" id="IPR050905">
    <property type="entry name" value="Plant_NBS-LRR"/>
</dbReference>
<accession>A0ABD1ML72</accession>
<keyword evidence="1" id="KW-0611">Plant defense</keyword>
<dbReference type="PRINTS" id="PR00364">
    <property type="entry name" value="DISEASERSIST"/>
</dbReference>
<reference evidence="5 6" key="1">
    <citation type="submission" date="2024-08" db="EMBL/GenBank/DDBJ databases">
        <title>Insights into the chromosomal genome structure of Flemingia macrophylla.</title>
        <authorList>
            <person name="Ding Y."/>
            <person name="Zhao Y."/>
            <person name="Bi W."/>
            <person name="Wu M."/>
            <person name="Zhao G."/>
            <person name="Gong Y."/>
            <person name="Li W."/>
            <person name="Zhang P."/>
        </authorList>
    </citation>
    <scope>NUCLEOTIDE SEQUENCE [LARGE SCALE GENOMIC DNA]</scope>
    <source>
        <strain evidence="5">DYQJB</strain>
        <tissue evidence="5">Leaf</tissue>
    </source>
</reference>
<gene>
    <name evidence="5" type="ORF">Fmac_010960</name>
</gene>
<dbReference type="Proteomes" id="UP001603857">
    <property type="component" value="Unassembled WGS sequence"/>
</dbReference>
<feature type="coiled-coil region" evidence="2">
    <location>
        <begin position="63"/>
        <end position="122"/>
    </location>
</feature>
<dbReference type="AlphaFoldDB" id="A0ABD1ML72"/>
<evidence type="ECO:0000313" key="6">
    <source>
        <dbReference type="Proteomes" id="UP001603857"/>
    </source>
</evidence>
<feature type="domain" description="NB-ARC" evidence="4">
    <location>
        <begin position="154"/>
        <end position="276"/>
    </location>
</feature>
<dbReference type="SUPFAM" id="SSF52540">
    <property type="entry name" value="P-loop containing nucleoside triphosphate hydrolases"/>
    <property type="match status" value="1"/>
</dbReference>
<dbReference type="InterPro" id="IPR027417">
    <property type="entry name" value="P-loop_NTPase"/>
</dbReference>
<comment type="caution">
    <text evidence="5">The sequence shown here is derived from an EMBL/GenBank/DDBJ whole genome shotgun (WGS) entry which is preliminary data.</text>
</comment>
<dbReference type="Gene3D" id="3.40.50.300">
    <property type="entry name" value="P-loop containing nucleotide triphosphate hydrolases"/>
    <property type="match status" value="1"/>
</dbReference>
<dbReference type="InterPro" id="IPR002182">
    <property type="entry name" value="NB-ARC"/>
</dbReference>
<dbReference type="PANTHER" id="PTHR33463:SF196">
    <property type="entry name" value="NB-ARC DOMAIN DISEASE RESISTANCE PROTEIN"/>
    <property type="match status" value="1"/>
</dbReference>
<keyword evidence="6" id="KW-1185">Reference proteome</keyword>
<evidence type="ECO:0000259" key="4">
    <source>
        <dbReference type="Pfam" id="PF00931"/>
    </source>
</evidence>
<protein>
    <recommendedName>
        <fullName evidence="4">NB-ARC domain-containing protein</fullName>
    </recommendedName>
</protein>
<organism evidence="5 6">
    <name type="scientific">Flemingia macrophylla</name>
    <dbReference type="NCBI Taxonomy" id="520843"/>
    <lineage>
        <taxon>Eukaryota</taxon>
        <taxon>Viridiplantae</taxon>
        <taxon>Streptophyta</taxon>
        <taxon>Embryophyta</taxon>
        <taxon>Tracheophyta</taxon>
        <taxon>Spermatophyta</taxon>
        <taxon>Magnoliopsida</taxon>
        <taxon>eudicotyledons</taxon>
        <taxon>Gunneridae</taxon>
        <taxon>Pentapetalae</taxon>
        <taxon>rosids</taxon>
        <taxon>fabids</taxon>
        <taxon>Fabales</taxon>
        <taxon>Fabaceae</taxon>
        <taxon>Papilionoideae</taxon>
        <taxon>50 kb inversion clade</taxon>
        <taxon>NPAAA clade</taxon>
        <taxon>indigoferoid/millettioid clade</taxon>
        <taxon>Phaseoleae</taxon>
        <taxon>Flemingia</taxon>
    </lineage>
</organism>
<keyword evidence="2" id="KW-0175">Coiled coil</keyword>
<proteinExistence type="predicted"/>
<evidence type="ECO:0000256" key="2">
    <source>
        <dbReference type="SAM" id="Coils"/>
    </source>
</evidence>
<name>A0ABD1ML72_9FABA</name>
<evidence type="ECO:0000256" key="3">
    <source>
        <dbReference type="SAM" id="MobiDB-lite"/>
    </source>
</evidence>
<evidence type="ECO:0000256" key="1">
    <source>
        <dbReference type="ARBA" id="ARBA00022821"/>
    </source>
</evidence>
<evidence type="ECO:0000313" key="5">
    <source>
        <dbReference type="EMBL" id="KAL2336514.1"/>
    </source>
</evidence>
<sequence>MEFASKIVERVIDFVLNVAYIVRYEQIIDELNNHSKDLGLHKERVNHQWDESQKNLQHIEGTVKEWFRKVREYETRIEEIRNDEGHKETGLFNGLFPYLRNRHRLSRQAKEMMENAKTLIDESSKFNEVAFRQNVTSNDATLSIANYVEFDSRKSMIEDVMAKLEDSNIRMIGLYGQGGVGKSTLIKAIATKAINKKLFDIVAISEITTNPNIQKIQEDIAYVLGLKLEGDGENVRADCLERRLRIEKGNTLVILDDLWDKLDLNKIGIPLDDAHNDDDDDFVSKMNKSKEIDNGDSNPKRKVEKIENFHGDYKG</sequence>
<dbReference type="EMBL" id="JBGMDY010000004">
    <property type="protein sequence ID" value="KAL2336514.1"/>
    <property type="molecule type" value="Genomic_DNA"/>
</dbReference>
<dbReference type="Pfam" id="PF00931">
    <property type="entry name" value="NB-ARC"/>
    <property type="match status" value="1"/>
</dbReference>